<dbReference type="Proteomes" id="UP000188169">
    <property type="component" value="Unassembled WGS sequence"/>
</dbReference>
<feature type="transmembrane region" description="Helical" evidence="1">
    <location>
        <begin position="52"/>
        <end position="71"/>
    </location>
</feature>
<keyword evidence="1" id="KW-0812">Transmembrane</keyword>
<keyword evidence="3" id="KW-1185">Reference proteome</keyword>
<protein>
    <submittedName>
        <fullName evidence="2">Uncharacterized protein</fullName>
    </submittedName>
</protein>
<evidence type="ECO:0000256" key="1">
    <source>
        <dbReference type="SAM" id="Phobius"/>
    </source>
</evidence>
<organism evidence="2 3">
    <name type="scientific">Psychrobacter pasteurii</name>
    <dbReference type="NCBI Taxonomy" id="1945520"/>
    <lineage>
        <taxon>Bacteria</taxon>
        <taxon>Pseudomonadati</taxon>
        <taxon>Pseudomonadota</taxon>
        <taxon>Gammaproteobacteria</taxon>
        <taxon>Moraxellales</taxon>
        <taxon>Moraxellaceae</taxon>
        <taxon>Psychrobacter</taxon>
    </lineage>
</organism>
<feature type="transmembrane region" description="Helical" evidence="1">
    <location>
        <begin position="83"/>
        <end position="101"/>
    </location>
</feature>
<proteinExistence type="predicted"/>
<evidence type="ECO:0000313" key="3">
    <source>
        <dbReference type="Proteomes" id="UP000188169"/>
    </source>
</evidence>
<feature type="transmembrane region" description="Helical" evidence="1">
    <location>
        <begin position="113"/>
        <end position="132"/>
    </location>
</feature>
<dbReference type="AlphaFoldDB" id="A0A1R4EFC4"/>
<gene>
    <name evidence="2" type="ORF">A1019T_01176</name>
</gene>
<dbReference type="EMBL" id="FUGD01000076">
    <property type="protein sequence ID" value="SJM37204.1"/>
    <property type="molecule type" value="Genomic_DNA"/>
</dbReference>
<name>A0A1R4EFC4_9GAMM</name>
<accession>A0A1R4EFC4</accession>
<sequence>MLYAIKSHLNVARYFWIGATLVFLSALRRELSFLSDALVPEDFVFIGQSYDWWEDAALLVITLTALGLLIYARRYVWAVLKEVPKKLYIVTAILVVVQYVAENEMGFSTVSGNIIEELCEVIIYIIAFVYLWRFKLDDFNSRFIHKS</sequence>
<keyword evidence="1" id="KW-0472">Membrane</keyword>
<keyword evidence="1" id="KW-1133">Transmembrane helix</keyword>
<evidence type="ECO:0000313" key="2">
    <source>
        <dbReference type="EMBL" id="SJM37204.1"/>
    </source>
</evidence>
<reference evidence="3" key="1">
    <citation type="submission" date="2017-02" db="EMBL/GenBank/DDBJ databases">
        <authorList>
            <person name="Mornico D."/>
        </authorList>
    </citation>
    <scope>NUCLEOTIDE SEQUENCE [LARGE SCALE GENOMIC DNA]</scope>
</reference>